<dbReference type="Gene3D" id="2.60.40.10">
    <property type="entry name" value="Immunoglobulins"/>
    <property type="match status" value="1"/>
</dbReference>
<keyword evidence="1" id="KW-0472">Membrane</keyword>
<evidence type="ECO:0000313" key="3">
    <source>
        <dbReference type="Proteomes" id="UP000550086"/>
    </source>
</evidence>
<dbReference type="InterPro" id="IPR013783">
    <property type="entry name" value="Ig-like_fold"/>
</dbReference>
<sequence>LKSKEPKPHDNKLNVACLARTFYPKNISLDVPRSDTVYALKAPLVTAGGMYSTMKVAGVESGAEVTCEAMHKGDTTTASTILPEEKTEEFATNNKCQMTDASTRGAKMEKVNMLFVAVLGLRVLLAKSIALNVIMSVVLFL</sequence>
<name>A0A7L2YTS9_JACJC</name>
<protein>
    <submittedName>
        <fullName evidence="2">TRDC protein</fullName>
    </submittedName>
</protein>
<evidence type="ECO:0000313" key="2">
    <source>
        <dbReference type="EMBL" id="NXS98211.1"/>
    </source>
</evidence>
<dbReference type="OrthoDB" id="9426090at2759"/>
<reference evidence="2 3" key="1">
    <citation type="submission" date="2019-09" db="EMBL/GenBank/DDBJ databases">
        <title>Bird 10,000 Genomes (B10K) Project - Family phase.</title>
        <authorList>
            <person name="Zhang G."/>
        </authorList>
    </citation>
    <scope>NUCLEOTIDE SEQUENCE [LARGE SCALE GENOMIC DNA]</scope>
    <source>
        <strain evidence="2">B10K-DU-002-59</strain>
        <tissue evidence="2">Muscle</tissue>
    </source>
</reference>
<dbReference type="AlphaFoldDB" id="A0A7L2YTS9"/>
<keyword evidence="1" id="KW-1133">Transmembrane helix</keyword>
<feature type="non-terminal residue" evidence="2">
    <location>
        <position position="141"/>
    </location>
</feature>
<proteinExistence type="predicted"/>
<feature type="transmembrane region" description="Helical" evidence="1">
    <location>
        <begin position="114"/>
        <end position="140"/>
    </location>
</feature>
<comment type="caution">
    <text evidence="2">The sequence shown here is derived from an EMBL/GenBank/DDBJ whole genome shotgun (WGS) entry which is preliminary data.</text>
</comment>
<evidence type="ECO:0000256" key="1">
    <source>
        <dbReference type="SAM" id="Phobius"/>
    </source>
</evidence>
<gene>
    <name evidence="2" type="primary">Trdc_1</name>
    <name evidence="2" type="ORF">JACJAC_R12605</name>
</gene>
<dbReference type="Proteomes" id="UP000550086">
    <property type="component" value="Unassembled WGS sequence"/>
</dbReference>
<keyword evidence="3" id="KW-1185">Reference proteome</keyword>
<accession>A0A7L2YTS9</accession>
<dbReference type="EMBL" id="VZTM01024797">
    <property type="protein sequence ID" value="NXS98211.1"/>
    <property type="molecule type" value="Genomic_DNA"/>
</dbReference>
<keyword evidence="1" id="KW-0812">Transmembrane</keyword>
<dbReference type="SUPFAM" id="SSF48726">
    <property type="entry name" value="Immunoglobulin"/>
    <property type="match status" value="1"/>
</dbReference>
<feature type="non-terminal residue" evidence="2">
    <location>
        <position position="1"/>
    </location>
</feature>
<organism evidence="2 3">
    <name type="scientific">Jacana jacana</name>
    <name type="common">Wattled jacana</name>
    <name type="synonym">Parra jacana</name>
    <dbReference type="NCBI Taxonomy" id="54508"/>
    <lineage>
        <taxon>Eukaryota</taxon>
        <taxon>Metazoa</taxon>
        <taxon>Chordata</taxon>
        <taxon>Craniata</taxon>
        <taxon>Vertebrata</taxon>
        <taxon>Euteleostomi</taxon>
        <taxon>Archelosauria</taxon>
        <taxon>Archosauria</taxon>
        <taxon>Dinosauria</taxon>
        <taxon>Saurischia</taxon>
        <taxon>Theropoda</taxon>
        <taxon>Coelurosauria</taxon>
        <taxon>Aves</taxon>
        <taxon>Neognathae</taxon>
        <taxon>Neoaves</taxon>
        <taxon>Charadriiformes</taxon>
        <taxon>Jacanidae</taxon>
        <taxon>Jacana</taxon>
    </lineage>
</organism>
<dbReference type="InterPro" id="IPR036179">
    <property type="entry name" value="Ig-like_dom_sf"/>
</dbReference>